<dbReference type="AlphaFoldDB" id="A0A1G6KTT4"/>
<sequence>MITGHLDLRFGQPDATPPAWADVGRQLAEAELYWLTTVRADGRPHVTPLVGVWHDDAFAFCTGVGEQKQVNLAGSPYVAVTTGTPTWTAGTDLVIEGRADRVVGRGSLEPLAAAWRDKYDGDWPWRATEHGFDDGDGSTPWVYVVRPDKVIAFGKDPHSQTTYRPGAAER</sequence>
<dbReference type="Proteomes" id="UP000199034">
    <property type="component" value="Unassembled WGS sequence"/>
</dbReference>
<accession>A0A1G6KTT4</accession>
<keyword evidence="1" id="KW-0560">Oxidoreductase</keyword>
<dbReference type="SUPFAM" id="SSF50475">
    <property type="entry name" value="FMN-binding split barrel"/>
    <property type="match status" value="1"/>
</dbReference>
<dbReference type="GO" id="GO:0016627">
    <property type="term" value="F:oxidoreductase activity, acting on the CH-CH group of donors"/>
    <property type="evidence" value="ECO:0007669"/>
    <property type="project" value="TreeGrafter"/>
</dbReference>
<dbReference type="Pfam" id="PF01243">
    <property type="entry name" value="PNPOx_N"/>
    <property type="match status" value="1"/>
</dbReference>
<gene>
    <name evidence="3" type="ORF">SAMN05421872_1022</name>
</gene>
<dbReference type="RefSeq" id="WP_090850888.1">
    <property type="nucleotide sequence ID" value="NZ_FMZM01000002.1"/>
</dbReference>
<dbReference type="EMBL" id="FMZM01000002">
    <property type="protein sequence ID" value="SDC34490.1"/>
    <property type="molecule type" value="Genomic_DNA"/>
</dbReference>
<dbReference type="GO" id="GO:0070967">
    <property type="term" value="F:coenzyme F420 binding"/>
    <property type="evidence" value="ECO:0007669"/>
    <property type="project" value="TreeGrafter"/>
</dbReference>
<evidence type="ECO:0000313" key="3">
    <source>
        <dbReference type="EMBL" id="SDC34490.1"/>
    </source>
</evidence>
<keyword evidence="4" id="KW-1185">Reference proteome</keyword>
<evidence type="ECO:0000259" key="2">
    <source>
        <dbReference type="Pfam" id="PF01243"/>
    </source>
</evidence>
<dbReference type="PANTHER" id="PTHR35176:SF4">
    <property type="entry name" value="PYRIDOXAMINE 5'-PHOSPHATE OXIDASE-RELATED FMN-BINDING"/>
    <property type="match status" value="1"/>
</dbReference>
<dbReference type="Gene3D" id="2.30.110.10">
    <property type="entry name" value="Electron Transport, Fmn-binding Protein, Chain A"/>
    <property type="match status" value="1"/>
</dbReference>
<dbReference type="STRING" id="1045774.SAMN05421872_1022"/>
<feature type="domain" description="Pyridoxamine 5'-phosphate oxidase N-terminal" evidence="2">
    <location>
        <begin position="26"/>
        <end position="119"/>
    </location>
</feature>
<dbReference type="InterPro" id="IPR011576">
    <property type="entry name" value="Pyridox_Oxase_N"/>
</dbReference>
<reference evidence="4" key="1">
    <citation type="submission" date="2016-10" db="EMBL/GenBank/DDBJ databases">
        <authorList>
            <person name="Varghese N."/>
            <person name="Submissions S."/>
        </authorList>
    </citation>
    <scope>NUCLEOTIDE SEQUENCE [LARGE SCALE GENOMIC DNA]</scope>
    <source>
        <strain evidence="4">CGMCC 4.6858</strain>
    </source>
</reference>
<dbReference type="OrthoDB" id="157302at2"/>
<evidence type="ECO:0000313" key="4">
    <source>
        <dbReference type="Proteomes" id="UP000199034"/>
    </source>
</evidence>
<dbReference type="PANTHER" id="PTHR35176">
    <property type="entry name" value="HEME OXYGENASE HI_0854-RELATED"/>
    <property type="match status" value="1"/>
</dbReference>
<organism evidence="3 4">
    <name type="scientific">Nocardioides lianchengensis</name>
    <dbReference type="NCBI Taxonomy" id="1045774"/>
    <lineage>
        <taxon>Bacteria</taxon>
        <taxon>Bacillati</taxon>
        <taxon>Actinomycetota</taxon>
        <taxon>Actinomycetes</taxon>
        <taxon>Propionibacteriales</taxon>
        <taxon>Nocardioidaceae</taxon>
        <taxon>Nocardioides</taxon>
    </lineage>
</organism>
<dbReference type="GO" id="GO:0005829">
    <property type="term" value="C:cytosol"/>
    <property type="evidence" value="ECO:0007669"/>
    <property type="project" value="TreeGrafter"/>
</dbReference>
<name>A0A1G6KTT4_9ACTN</name>
<proteinExistence type="predicted"/>
<evidence type="ECO:0000256" key="1">
    <source>
        <dbReference type="ARBA" id="ARBA00023002"/>
    </source>
</evidence>
<dbReference type="InterPro" id="IPR012349">
    <property type="entry name" value="Split_barrel_FMN-bd"/>
</dbReference>
<protein>
    <submittedName>
        <fullName evidence="3">Pyridoxamine 5'-phosphate oxidase</fullName>
    </submittedName>
</protein>
<dbReference type="InterPro" id="IPR052019">
    <property type="entry name" value="F420H2_bilvrd_red/Heme_oxyg"/>
</dbReference>